<dbReference type="EMBL" id="LC205736">
    <property type="protein sequence ID" value="BAZ95800.1"/>
    <property type="molecule type" value="Genomic_DNA"/>
</dbReference>
<evidence type="ECO:0000259" key="1">
    <source>
        <dbReference type="Pfam" id="PF13614"/>
    </source>
</evidence>
<dbReference type="AlphaFoldDB" id="A0A218PFW5"/>
<dbReference type="InterPro" id="IPR050678">
    <property type="entry name" value="DNA_Partitioning_ATPase"/>
</dbReference>
<gene>
    <name evidence="2" type="primary">parA</name>
</gene>
<protein>
    <submittedName>
        <fullName evidence="2">ParA</fullName>
    </submittedName>
</protein>
<dbReference type="PANTHER" id="PTHR13696">
    <property type="entry name" value="P-LOOP CONTAINING NUCLEOSIDE TRIPHOSPHATE HYDROLASE"/>
    <property type="match status" value="1"/>
</dbReference>
<accession>A0A218PFW5</accession>
<dbReference type="Pfam" id="PF13614">
    <property type="entry name" value="AAA_31"/>
    <property type="match status" value="1"/>
</dbReference>
<dbReference type="CDD" id="cd02042">
    <property type="entry name" value="ParAB_family"/>
    <property type="match status" value="1"/>
</dbReference>
<proteinExistence type="predicted"/>
<dbReference type="SUPFAM" id="SSF52540">
    <property type="entry name" value="P-loop containing nucleoside triphosphate hydrolases"/>
    <property type="match status" value="1"/>
</dbReference>
<sequence length="262" mass="30320">MKIISVSAVKGGVGKTTITFNYGEWLSRQAYKVLIIDTDHQCSLSQTYNLFTNENTIYNAFMNEEVEIHKIHDNLSIIPASPMLDELEVELSSKHNKDLLLMMWLQDNVDRIKEFDFILIDCHPDFQTVTKNAIAVSHYILSPIEPSQYGYMSKSLLIERLQNFKDEVIDARTRETYITAIPYFVGNRIRHNTKSSREFSEKILQDKGTIAMIPEKELFNRSTLDGVPLVEMEKDKDVFNSNKAFYEKLNFAFNEITNKIKA</sequence>
<dbReference type="PANTHER" id="PTHR13696:SF99">
    <property type="entry name" value="COBYRINIC ACID AC-DIAMIDE SYNTHASE"/>
    <property type="match status" value="1"/>
</dbReference>
<dbReference type="Gene3D" id="3.40.50.300">
    <property type="entry name" value="P-loop containing nucleotide triphosphate hydrolases"/>
    <property type="match status" value="1"/>
</dbReference>
<keyword evidence="2" id="KW-0614">Plasmid</keyword>
<dbReference type="RefSeq" id="WP_043736695.1">
    <property type="nucleotide sequence ID" value="NZ_JAQEML010000018.1"/>
</dbReference>
<feature type="domain" description="AAA" evidence="1">
    <location>
        <begin position="1"/>
        <end position="167"/>
    </location>
</feature>
<reference evidence="2" key="1">
    <citation type="journal article" date="2017" name="Fish Pathol.">
        <title>A Novel Plasmid Carrying Capsule Gene Cluster Found in Lactococcus garvieae Isolated from Filefish.</title>
        <authorList>
            <person name="Kanai K."/>
            <person name="Tsujikura M."/>
            <person name="Shutou K."/>
            <person name="Honma T."/>
            <person name="Matsumoto F."/>
            <person name="Suga K."/>
            <person name="Takagi S."/>
            <person name="Fukuda Y."/>
            <person name="Sugihara Y."/>
        </authorList>
    </citation>
    <scope>NUCLEOTIDE SEQUENCE</scope>
    <source>
        <strain evidence="2">BSLG13015</strain>
        <plasmid evidence="2">pBSLG13015</plasmid>
    </source>
</reference>
<dbReference type="InterPro" id="IPR027417">
    <property type="entry name" value="P-loop_NTPase"/>
</dbReference>
<dbReference type="InterPro" id="IPR025669">
    <property type="entry name" value="AAA_dom"/>
</dbReference>
<organism evidence="2">
    <name type="scientific">Lactococcus garvieae</name>
    <dbReference type="NCBI Taxonomy" id="1363"/>
    <lineage>
        <taxon>Bacteria</taxon>
        <taxon>Bacillati</taxon>
        <taxon>Bacillota</taxon>
        <taxon>Bacilli</taxon>
        <taxon>Lactobacillales</taxon>
        <taxon>Streptococcaceae</taxon>
        <taxon>Lactococcus</taxon>
    </lineage>
</organism>
<name>A0A218PFW5_9LACT</name>
<geneLocation type="plasmid" evidence="2">
    <name>pBSLG13015</name>
</geneLocation>
<evidence type="ECO:0000313" key="2">
    <source>
        <dbReference type="EMBL" id="BAZ95800.1"/>
    </source>
</evidence>